<feature type="region of interest" description="Disordered" evidence="1">
    <location>
        <begin position="1"/>
        <end position="43"/>
    </location>
</feature>
<dbReference type="EMBL" id="JAWDJX010000124">
    <property type="protein sequence ID" value="KAK3045997.1"/>
    <property type="molecule type" value="Genomic_DNA"/>
</dbReference>
<name>A0AAJ0D524_9PEZI</name>
<feature type="compositionally biased region" description="Polar residues" evidence="1">
    <location>
        <begin position="31"/>
        <end position="43"/>
    </location>
</feature>
<sequence length="165" mass="17988">MHSSEGAAENTRTTSASASSTATYDSPFPNPKTSWSDTSDSNPTFVFTGVDNTPGRKAFFIHLEAKPGNEEQLASFLRDINDGVNKEPGTGPWFGTRFSKSTFCIFEAFPDVEARNAHVHGPGGQNFGRLEYLKDTLAYPARIHRLDVLHGKFGTMFGEKIGPVA</sequence>
<gene>
    <name evidence="2" type="ORF">LTR09_012476</name>
</gene>
<organism evidence="2 3">
    <name type="scientific">Extremus antarcticus</name>
    <dbReference type="NCBI Taxonomy" id="702011"/>
    <lineage>
        <taxon>Eukaryota</taxon>
        <taxon>Fungi</taxon>
        <taxon>Dikarya</taxon>
        <taxon>Ascomycota</taxon>
        <taxon>Pezizomycotina</taxon>
        <taxon>Dothideomycetes</taxon>
        <taxon>Dothideomycetidae</taxon>
        <taxon>Mycosphaerellales</taxon>
        <taxon>Extremaceae</taxon>
        <taxon>Extremus</taxon>
    </lineage>
</organism>
<comment type="caution">
    <text evidence="2">The sequence shown here is derived from an EMBL/GenBank/DDBJ whole genome shotgun (WGS) entry which is preliminary data.</text>
</comment>
<evidence type="ECO:0000313" key="3">
    <source>
        <dbReference type="Proteomes" id="UP001271007"/>
    </source>
</evidence>
<dbReference type="Proteomes" id="UP001271007">
    <property type="component" value="Unassembled WGS sequence"/>
</dbReference>
<dbReference type="InterPro" id="IPR011008">
    <property type="entry name" value="Dimeric_a/b-barrel"/>
</dbReference>
<evidence type="ECO:0000256" key="1">
    <source>
        <dbReference type="SAM" id="MobiDB-lite"/>
    </source>
</evidence>
<evidence type="ECO:0000313" key="2">
    <source>
        <dbReference type="EMBL" id="KAK3045997.1"/>
    </source>
</evidence>
<dbReference type="SUPFAM" id="SSF54909">
    <property type="entry name" value="Dimeric alpha+beta barrel"/>
    <property type="match status" value="1"/>
</dbReference>
<keyword evidence="3" id="KW-1185">Reference proteome</keyword>
<dbReference type="Gene3D" id="3.30.70.100">
    <property type="match status" value="1"/>
</dbReference>
<proteinExistence type="predicted"/>
<reference evidence="2" key="1">
    <citation type="submission" date="2023-04" db="EMBL/GenBank/DDBJ databases">
        <title>Black Yeasts Isolated from many extreme environments.</title>
        <authorList>
            <person name="Coleine C."/>
            <person name="Stajich J.E."/>
            <person name="Selbmann L."/>
        </authorList>
    </citation>
    <scope>NUCLEOTIDE SEQUENCE</scope>
    <source>
        <strain evidence="2">CCFEE 5312</strain>
    </source>
</reference>
<protein>
    <submittedName>
        <fullName evidence="2">Uncharacterized protein</fullName>
    </submittedName>
</protein>
<feature type="compositionally biased region" description="Low complexity" evidence="1">
    <location>
        <begin position="7"/>
        <end position="26"/>
    </location>
</feature>
<accession>A0AAJ0D524</accession>
<dbReference type="AlphaFoldDB" id="A0AAJ0D524"/>